<proteinExistence type="inferred from homology"/>
<dbReference type="PRINTS" id="PR00418">
    <property type="entry name" value="TPI2FAMILY"/>
</dbReference>
<dbReference type="FunFam" id="3.30.230.10:FF:000008">
    <property type="entry name" value="DNA topoisomerase 2"/>
    <property type="match status" value="1"/>
</dbReference>
<comment type="cofactor">
    <cofactor evidence="4">
        <name>Mg(2+)</name>
        <dbReference type="ChEBI" id="CHEBI:18420"/>
    </cofactor>
</comment>
<dbReference type="InterPro" id="IPR036890">
    <property type="entry name" value="HATPase_C_sf"/>
</dbReference>
<keyword evidence="15 17" id="KW-0413">Isomerase</keyword>
<evidence type="ECO:0000256" key="19">
    <source>
        <dbReference type="SAM" id="MobiDB-lite"/>
    </source>
</evidence>
<evidence type="ECO:0000256" key="1">
    <source>
        <dbReference type="ARBA" id="ARBA00000185"/>
    </source>
</evidence>
<dbReference type="Gene3D" id="3.30.565.10">
    <property type="entry name" value="Histidine kinase-like ATPase, C-terminal domain"/>
    <property type="match status" value="1"/>
</dbReference>
<feature type="compositionally biased region" description="Basic and acidic residues" evidence="19">
    <location>
        <begin position="1447"/>
        <end position="1467"/>
    </location>
</feature>
<feature type="compositionally biased region" description="Basic and acidic residues" evidence="19">
    <location>
        <begin position="1318"/>
        <end position="1327"/>
    </location>
</feature>
<evidence type="ECO:0000256" key="8">
    <source>
        <dbReference type="ARBA" id="ARBA00019635"/>
    </source>
</evidence>
<comment type="subcellular location">
    <subcellularLocation>
        <location evidence="5">Nucleus</location>
    </subcellularLocation>
</comment>
<dbReference type="SMART" id="SM00433">
    <property type="entry name" value="TOP2c"/>
    <property type="match status" value="1"/>
</dbReference>
<dbReference type="Gene3D" id="3.40.50.670">
    <property type="match status" value="1"/>
</dbReference>
<keyword evidence="14 17" id="KW-0238">DNA-binding</keyword>
<dbReference type="FunFam" id="1.10.268.10:FF:000002">
    <property type="entry name" value="DNA topoisomerase 2"/>
    <property type="match status" value="1"/>
</dbReference>
<dbReference type="FunFam" id="3.40.50.670:FF:000001">
    <property type="entry name" value="DNA topoisomerase 2"/>
    <property type="match status" value="2"/>
</dbReference>
<feature type="compositionally biased region" description="Gly residues" evidence="19">
    <location>
        <begin position="1224"/>
        <end position="1237"/>
    </location>
</feature>
<dbReference type="InterPro" id="IPR003594">
    <property type="entry name" value="HATPase_dom"/>
</dbReference>
<evidence type="ECO:0000256" key="5">
    <source>
        <dbReference type="ARBA" id="ARBA00004123"/>
    </source>
</evidence>
<dbReference type="SUPFAM" id="SSF56719">
    <property type="entry name" value="Type II DNA topoisomerase"/>
    <property type="match status" value="1"/>
</dbReference>
<dbReference type="CDD" id="cd00187">
    <property type="entry name" value="TOP4c"/>
    <property type="match status" value="1"/>
</dbReference>
<evidence type="ECO:0000256" key="12">
    <source>
        <dbReference type="ARBA" id="ARBA00022842"/>
    </source>
</evidence>
<dbReference type="EMBL" id="JAPXFL010000008">
    <property type="protein sequence ID" value="KAK9502924.1"/>
    <property type="molecule type" value="Genomic_DNA"/>
</dbReference>
<dbReference type="Gene3D" id="3.30.1490.30">
    <property type="match status" value="1"/>
</dbReference>
<dbReference type="InterPro" id="IPR013758">
    <property type="entry name" value="Topo_IIA_A/C_ab"/>
</dbReference>
<evidence type="ECO:0000313" key="22">
    <source>
        <dbReference type="EMBL" id="KAK9502924.1"/>
    </source>
</evidence>
<reference evidence="22 23" key="1">
    <citation type="submission" date="2022-12" db="EMBL/GenBank/DDBJ databases">
        <title>Chromosome-level genome assembly of true bugs.</title>
        <authorList>
            <person name="Ma L."/>
            <person name="Li H."/>
        </authorList>
    </citation>
    <scope>NUCLEOTIDE SEQUENCE [LARGE SCALE GENOMIC DNA]</scope>
    <source>
        <strain evidence="22">Lab_2022b</strain>
    </source>
</reference>
<dbReference type="InterPro" id="IPR013506">
    <property type="entry name" value="Topo_IIA_bsu_dom2"/>
</dbReference>
<accession>A0AAW1CWE1</accession>
<evidence type="ECO:0000256" key="15">
    <source>
        <dbReference type="ARBA" id="ARBA00023235"/>
    </source>
</evidence>
<dbReference type="InterPro" id="IPR013759">
    <property type="entry name" value="Topo_IIA_B_C"/>
</dbReference>
<dbReference type="Gene3D" id="3.90.199.10">
    <property type="entry name" value="Topoisomerase II, domain 5"/>
    <property type="match status" value="1"/>
</dbReference>
<evidence type="ECO:0000259" key="21">
    <source>
        <dbReference type="PROSITE" id="PS52040"/>
    </source>
</evidence>
<evidence type="ECO:0000256" key="18">
    <source>
        <dbReference type="RuleBase" id="RU362094"/>
    </source>
</evidence>
<gene>
    <name evidence="22" type="ORF">O3M35_011604</name>
</gene>
<dbReference type="InterPro" id="IPR018522">
    <property type="entry name" value="TopoIIA_CS"/>
</dbReference>
<dbReference type="SUPFAM" id="SSF54211">
    <property type="entry name" value="Ribosomal protein S5 domain 2-like"/>
    <property type="match status" value="1"/>
</dbReference>
<dbReference type="PANTHER" id="PTHR10169:SF38">
    <property type="entry name" value="DNA TOPOISOMERASE 2"/>
    <property type="match status" value="1"/>
</dbReference>
<evidence type="ECO:0000256" key="14">
    <source>
        <dbReference type="ARBA" id="ARBA00023125"/>
    </source>
</evidence>
<evidence type="ECO:0000256" key="4">
    <source>
        <dbReference type="ARBA" id="ARBA00001946"/>
    </source>
</evidence>
<feature type="domain" description="Toprim" evidence="20">
    <location>
        <begin position="480"/>
        <end position="597"/>
    </location>
</feature>
<feature type="compositionally biased region" description="Basic residues" evidence="19">
    <location>
        <begin position="1490"/>
        <end position="1499"/>
    </location>
</feature>
<dbReference type="Gene3D" id="3.30.230.10">
    <property type="match status" value="1"/>
</dbReference>
<feature type="domain" description="Topo IIA-type catalytic" evidence="21">
    <location>
        <begin position="740"/>
        <end position="1198"/>
    </location>
</feature>
<comment type="caution">
    <text evidence="22">The sequence shown here is derived from an EMBL/GenBank/DDBJ whole genome shotgun (WGS) entry which is preliminary data.</text>
</comment>
<feature type="compositionally biased region" description="Basic residues" evidence="19">
    <location>
        <begin position="1516"/>
        <end position="1526"/>
    </location>
</feature>
<evidence type="ECO:0000256" key="11">
    <source>
        <dbReference type="ARBA" id="ARBA00022840"/>
    </source>
</evidence>
<dbReference type="Pfam" id="PF01751">
    <property type="entry name" value="Toprim"/>
    <property type="match status" value="1"/>
</dbReference>
<feature type="compositionally biased region" description="Basic and acidic residues" evidence="19">
    <location>
        <begin position="1285"/>
        <end position="1300"/>
    </location>
</feature>
<dbReference type="GO" id="GO:0006265">
    <property type="term" value="P:DNA topological change"/>
    <property type="evidence" value="ECO:0007669"/>
    <property type="project" value="UniProtKB-UniRule"/>
</dbReference>
<dbReference type="PRINTS" id="PR01158">
    <property type="entry name" value="TOPISMRASEII"/>
</dbReference>
<dbReference type="CDD" id="cd03365">
    <property type="entry name" value="TOPRIM_TopoIIA"/>
    <property type="match status" value="1"/>
</dbReference>
<evidence type="ECO:0000256" key="10">
    <source>
        <dbReference type="ARBA" id="ARBA00022741"/>
    </source>
</evidence>
<dbReference type="Proteomes" id="UP001461498">
    <property type="component" value="Unassembled WGS sequence"/>
</dbReference>
<dbReference type="GO" id="GO:0046872">
    <property type="term" value="F:metal ion binding"/>
    <property type="evidence" value="ECO:0007669"/>
    <property type="project" value="UniProtKB-KW"/>
</dbReference>
<dbReference type="SMART" id="SM00434">
    <property type="entry name" value="TOP4c"/>
    <property type="match status" value="1"/>
</dbReference>
<dbReference type="GO" id="GO:0005634">
    <property type="term" value="C:nucleus"/>
    <property type="evidence" value="ECO:0007669"/>
    <property type="project" value="UniProtKB-SubCell"/>
</dbReference>
<dbReference type="PROSITE" id="PS00177">
    <property type="entry name" value="TOPOISOMERASE_II"/>
    <property type="match status" value="1"/>
</dbReference>
<evidence type="ECO:0000256" key="16">
    <source>
        <dbReference type="ARBA" id="ARBA00023242"/>
    </source>
</evidence>
<evidence type="ECO:0000256" key="17">
    <source>
        <dbReference type="PROSITE-ProRule" id="PRU01384"/>
    </source>
</evidence>
<dbReference type="PROSITE" id="PS52040">
    <property type="entry name" value="TOPO_IIA"/>
    <property type="match status" value="1"/>
</dbReference>
<feature type="compositionally biased region" description="Acidic residues" evidence="19">
    <location>
        <begin position="1531"/>
        <end position="1544"/>
    </location>
</feature>
<dbReference type="InterPro" id="IPR002205">
    <property type="entry name" value="Topo_IIA_dom_A"/>
</dbReference>
<dbReference type="Pfam" id="PF00204">
    <property type="entry name" value="DNA_gyraseB"/>
    <property type="match status" value="1"/>
</dbReference>
<dbReference type="GO" id="GO:0003677">
    <property type="term" value="F:DNA binding"/>
    <property type="evidence" value="ECO:0007669"/>
    <property type="project" value="UniProtKB-UniRule"/>
</dbReference>
<evidence type="ECO:0000256" key="9">
    <source>
        <dbReference type="ARBA" id="ARBA00022723"/>
    </source>
</evidence>
<dbReference type="InterPro" id="IPR034157">
    <property type="entry name" value="TOPRIM_TopoII"/>
</dbReference>
<dbReference type="GO" id="GO:0000712">
    <property type="term" value="P:resolution of meiotic recombination intermediates"/>
    <property type="evidence" value="ECO:0007669"/>
    <property type="project" value="TreeGrafter"/>
</dbReference>
<evidence type="ECO:0000256" key="6">
    <source>
        <dbReference type="ARBA" id="ARBA00011080"/>
    </source>
</evidence>
<dbReference type="InterPro" id="IPR013757">
    <property type="entry name" value="Topo_IIA_A_a_sf"/>
</dbReference>
<dbReference type="InterPro" id="IPR050634">
    <property type="entry name" value="DNA_Topoisomerase_II"/>
</dbReference>
<protein>
    <recommendedName>
        <fullName evidence="8 18">DNA topoisomerase 2</fullName>
        <ecNumber evidence="7 18">5.6.2.2</ecNumber>
    </recommendedName>
</protein>
<dbReference type="CDD" id="cd03481">
    <property type="entry name" value="TopoIIA_Trans_ScTopoIIA"/>
    <property type="match status" value="1"/>
</dbReference>
<feature type="region of interest" description="Disordered" evidence="19">
    <location>
        <begin position="1126"/>
        <end position="1149"/>
    </location>
</feature>
<feature type="region of interest" description="Disordered" evidence="19">
    <location>
        <begin position="1273"/>
        <end position="1544"/>
    </location>
</feature>
<dbReference type="GO" id="GO:0000819">
    <property type="term" value="P:sister chromatid segregation"/>
    <property type="evidence" value="ECO:0007669"/>
    <property type="project" value="TreeGrafter"/>
</dbReference>
<dbReference type="Pfam" id="PF00521">
    <property type="entry name" value="DNA_topoisoIV"/>
    <property type="match status" value="1"/>
</dbReference>
<feature type="compositionally biased region" description="Basic and acidic residues" evidence="19">
    <location>
        <begin position="1359"/>
        <end position="1369"/>
    </location>
</feature>
<comment type="subunit">
    <text evidence="18">Homodimer.</text>
</comment>
<dbReference type="InterPro" id="IPR013760">
    <property type="entry name" value="Topo_IIA-like_dom_sf"/>
</dbReference>
<keyword evidence="23" id="KW-1185">Reference proteome</keyword>
<organism evidence="22 23">
    <name type="scientific">Rhynocoris fuscipes</name>
    <dbReference type="NCBI Taxonomy" id="488301"/>
    <lineage>
        <taxon>Eukaryota</taxon>
        <taxon>Metazoa</taxon>
        <taxon>Ecdysozoa</taxon>
        <taxon>Arthropoda</taxon>
        <taxon>Hexapoda</taxon>
        <taxon>Insecta</taxon>
        <taxon>Pterygota</taxon>
        <taxon>Neoptera</taxon>
        <taxon>Paraneoptera</taxon>
        <taxon>Hemiptera</taxon>
        <taxon>Heteroptera</taxon>
        <taxon>Panheteroptera</taxon>
        <taxon>Cimicomorpha</taxon>
        <taxon>Reduviidae</taxon>
        <taxon>Harpactorinae</taxon>
        <taxon>Harpactorini</taxon>
        <taxon>Rhynocoris</taxon>
    </lineage>
</organism>
<dbReference type="SUPFAM" id="SSF55874">
    <property type="entry name" value="ATPase domain of HSP90 chaperone/DNA topoisomerase II/histidine kinase"/>
    <property type="match status" value="1"/>
</dbReference>
<comment type="cofactor">
    <cofactor evidence="2">
        <name>Ca(2+)</name>
        <dbReference type="ChEBI" id="CHEBI:29108"/>
    </cofactor>
</comment>
<keyword evidence="13 17" id="KW-0799">Topoisomerase</keyword>
<evidence type="ECO:0000259" key="20">
    <source>
        <dbReference type="PROSITE" id="PS50880"/>
    </source>
</evidence>
<dbReference type="FunFam" id="3.30.1490.30:FF:000001">
    <property type="entry name" value="DNA topoisomerase 2"/>
    <property type="match status" value="1"/>
</dbReference>
<dbReference type="InterPro" id="IPR020568">
    <property type="entry name" value="Ribosomal_Su5_D2-typ_SF"/>
</dbReference>
<sequence length="1544" mass="174917">MLYLRIRHTVLSSFYSFGAKSNLHLSLTKNMSEDSDYGPSAPAPSSKKDAGLSVEKIYQKKSQLEHILLRPDTYIGSVEPVTEQMWVYDTLQEQMIQRDITYVPGLYKIFDEILVNAADNKQRDPTMNCIKININAEENIISIWNNGEGIPVVMHKDEKMYVPTMIFGHLLTSSNYNDEQEKVTGGRNGYGAKLCNIFSTKFTVETSSKQYKRAFKQTWRNNMSVAEDVKIKDSSSHDYTKVVFSPDLSKFKMDKLDKDIVDLMSRRAYDVAASTRGVKVYLNDSVLPVKSFKDYIDLYIKGKEDDIGNPLKVVYENVNDRWEVALTISEKGFQQVSFVNSIATTKGGRHIDYVVDGITKQLIESIKKKNKGGMTIKPFQIKTHMWIFVNCLIVNPTFDSQTKEHMTLQAKNFGSKCSLSDKFYNQVNKCGLVEQVLSWAKFKAQTILEKAAGGKKKSKLRGIPKLDDANDAGTKNSINCTLILTEGDSAKALAVSGLGVVGRDRYGVFPLRGKLLNVREATHKQILENAEINNIMKIMGLQYKKKYETREDMETLRYGKIMIMTDQDQDGSHIKGLIINFIHHNWPSLIKMPFLEVFITPLIKASKRNEVISFYSMPEFDEWKATIDNLKSYDIKYYKGLGTSTSKEAREYFSNMDRHRIRLQYSGPECDQHIIMAFSKKCVEQRKEWLTNWMTERKRRKELGLPEEYLYTKDTKAITYKDFVNKELVLFSNMDNERSIPCVVDGLKPGSRKVLFTCLKRNDKREVKVAQLAGSVAEHSAYHHGEQSLMSTIINLAQNYVGTNNINLLQPIGQFGTRLQGGKDAASPRYIFTKLSPLTRLIFHPHDDPLLKYQQDDNQRIEPVWYCPVIPMVLINGADGIGTGWMTKIPNYNPREIMENLKRMINHTEPLISLKPWYKNFKGTVENLIDGRFVVSGEIGIINEEKVEVTELPVGTWTHAYKESVLEPMLAGTEKQPALISDFKEYHTDTTVRFVISLSSDKLYNAEKDGLHKVFKLQTTISLSSMTAFDRDCCLKQYDSPVEIMREFFDLRLEYYGKRKAYLEGMLEAEANKISDQARFIIEKCNGTLVIENKKKAKTIEELLSRGYRSDPVKAWKNKQIKEGEISEEETIDRSTEEGETEETPVAGAPDFDYLLGMSMWSLTLEKKEELIKKKNDKVAELEALKLKTPSDIWTDDLDAIHKKLDEIEEKERIEELENLGKSGPPGKGKNAKGGGLARKKAAVASEILPSPVARRIIPEIGEELKKKAETAIRLKEKKLKGPAPKKEKKDDEEKDKFDLIEEGVTKALKKGKRGPKAPKEPKEPKEKKKSTEKKKSPKKKKNPWDSSEEDEDSNDSGPDQHEPPPERRVARRSAAANIKFQFDSEDSDASFRSVKSVNKNGRRSEFSTSEDEAGPASSNQKPAEDSPPVETKSDAEANIVLDSEDSPPKKSTTEIDSEGDRKDDKKKGKGRSKAAGTASKKAAGESKKRAPTAKRPKKAATSDSDSNSDMFSSPPKKKKPAKKKKKFDDSGSDDDADDSDFSF</sequence>
<comment type="cofactor">
    <cofactor evidence="3">
        <name>Mn(2+)</name>
        <dbReference type="ChEBI" id="CHEBI:29035"/>
    </cofactor>
</comment>
<name>A0AAW1CWE1_9HEMI</name>
<evidence type="ECO:0000313" key="23">
    <source>
        <dbReference type="Proteomes" id="UP001461498"/>
    </source>
</evidence>
<feature type="active site" description="O-(5'-phospho-DNA)-tyrosine intermediate" evidence="17">
    <location>
        <position position="830"/>
    </location>
</feature>
<dbReference type="Gene3D" id="3.30.1360.40">
    <property type="match status" value="1"/>
</dbReference>
<dbReference type="Pfam" id="PF02518">
    <property type="entry name" value="HATPase_c"/>
    <property type="match status" value="1"/>
</dbReference>
<feature type="region of interest" description="Disordered" evidence="19">
    <location>
        <begin position="1216"/>
        <end position="1253"/>
    </location>
</feature>
<dbReference type="Gene3D" id="1.10.268.10">
    <property type="entry name" value="Topoisomerase, domain 3"/>
    <property type="match status" value="1"/>
</dbReference>
<feature type="compositionally biased region" description="Basic residues" evidence="19">
    <location>
        <begin position="1328"/>
        <end position="1342"/>
    </location>
</feature>
<evidence type="ECO:0000256" key="13">
    <source>
        <dbReference type="ARBA" id="ARBA00023029"/>
    </source>
</evidence>
<dbReference type="Pfam" id="PF16898">
    <property type="entry name" value="TOPRIM_C"/>
    <property type="match status" value="1"/>
</dbReference>
<keyword evidence="10 18" id="KW-0547">Nucleotide-binding</keyword>
<dbReference type="CDD" id="cd16930">
    <property type="entry name" value="HATPase_TopII-like"/>
    <property type="match status" value="1"/>
</dbReference>
<evidence type="ECO:0000256" key="2">
    <source>
        <dbReference type="ARBA" id="ARBA00001913"/>
    </source>
</evidence>
<dbReference type="GO" id="GO:0005524">
    <property type="term" value="F:ATP binding"/>
    <property type="evidence" value="ECO:0007669"/>
    <property type="project" value="UniProtKB-UniRule"/>
</dbReference>
<dbReference type="InterPro" id="IPR001154">
    <property type="entry name" value="TopoII_euk"/>
</dbReference>
<evidence type="ECO:0000256" key="7">
    <source>
        <dbReference type="ARBA" id="ARBA00012895"/>
    </source>
</evidence>
<feature type="compositionally biased region" description="Basic residues" evidence="19">
    <location>
        <begin position="1308"/>
        <end position="1317"/>
    </location>
</feature>
<feature type="compositionally biased region" description="Low complexity" evidence="19">
    <location>
        <begin position="1500"/>
        <end position="1515"/>
    </location>
</feature>
<dbReference type="FunFam" id="3.30.1360.40:FF:000003">
    <property type="entry name" value="DNA topoisomerase 2"/>
    <property type="match status" value="1"/>
</dbReference>
<keyword evidence="16" id="KW-0539">Nucleus</keyword>
<keyword evidence="11 18" id="KW-0067">ATP-binding</keyword>
<evidence type="ECO:0000256" key="3">
    <source>
        <dbReference type="ARBA" id="ARBA00001936"/>
    </source>
</evidence>
<keyword evidence="9" id="KW-0479">Metal-binding</keyword>
<dbReference type="InterPro" id="IPR014721">
    <property type="entry name" value="Ribsml_uS5_D2-typ_fold_subgr"/>
</dbReference>
<dbReference type="InterPro" id="IPR006171">
    <property type="entry name" value="TOPRIM_dom"/>
</dbReference>
<dbReference type="InterPro" id="IPR031660">
    <property type="entry name" value="TOPRIM_C"/>
</dbReference>
<dbReference type="FunFam" id="3.30.565.10:FF:000004">
    <property type="entry name" value="DNA topoisomerase 2"/>
    <property type="match status" value="1"/>
</dbReference>
<dbReference type="InterPro" id="IPR001241">
    <property type="entry name" value="Topo_IIA"/>
</dbReference>
<dbReference type="PANTHER" id="PTHR10169">
    <property type="entry name" value="DNA TOPOISOMERASE/GYRASE"/>
    <property type="match status" value="1"/>
</dbReference>
<comment type="function">
    <text evidence="18">Control of topological states of DNA by transient breakage and subsequent rejoining of DNA strands. Topoisomerase II makes double-strand breaks.</text>
</comment>
<dbReference type="PROSITE" id="PS50880">
    <property type="entry name" value="TOPRIM"/>
    <property type="match status" value="1"/>
</dbReference>
<dbReference type="EC" id="5.6.2.2" evidence="7 18"/>
<dbReference type="GO" id="GO:0003918">
    <property type="term" value="F:DNA topoisomerase type II (double strand cut, ATP-hydrolyzing) activity"/>
    <property type="evidence" value="ECO:0007669"/>
    <property type="project" value="UniProtKB-UniRule"/>
</dbReference>
<comment type="catalytic activity">
    <reaction evidence="1 17 18">
        <text>ATP-dependent breakage, passage and rejoining of double-stranded DNA.</text>
        <dbReference type="EC" id="5.6.2.2"/>
    </reaction>
</comment>
<keyword evidence="12" id="KW-0460">Magnesium</keyword>
<comment type="similarity">
    <text evidence="6 18">Belongs to the type II topoisomerase family.</text>
</comment>
<dbReference type="FunFam" id="3.90.199.10:FF:000002">
    <property type="entry name" value="DNA topoisomerase 2"/>
    <property type="match status" value="1"/>
</dbReference>